<dbReference type="PIRSF" id="PIRSF036659">
    <property type="entry name" value="BdbC"/>
    <property type="match status" value="1"/>
</dbReference>
<evidence type="ECO:0000256" key="3">
    <source>
        <dbReference type="ARBA" id="ARBA00022448"/>
    </source>
</evidence>
<gene>
    <name evidence="13" type="ORF">A3D04_04695</name>
</gene>
<evidence type="ECO:0000256" key="6">
    <source>
        <dbReference type="ARBA" id="ARBA00022989"/>
    </source>
</evidence>
<reference evidence="13 14" key="1">
    <citation type="journal article" date="2016" name="Nat. Commun.">
        <title>Thousands of microbial genomes shed light on interconnected biogeochemical processes in an aquifer system.</title>
        <authorList>
            <person name="Anantharaman K."/>
            <person name="Brown C.T."/>
            <person name="Hug L.A."/>
            <person name="Sharon I."/>
            <person name="Castelle C.J."/>
            <person name="Probst A.J."/>
            <person name="Thomas B.C."/>
            <person name="Singh A."/>
            <person name="Wilkins M.J."/>
            <person name="Karaoz U."/>
            <person name="Brodie E.L."/>
            <person name="Williams K.H."/>
            <person name="Hubbard S.S."/>
            <person name="Banfield J.F."/>
        </authorList>
    </citation>
    <scope>NUCLEOTIDE SEQUENCE [LARGE SCALE GENOMIC DNA]</scope>
</reference>
<dbReference type="STRING" id="1797714.A3D04_04695"/>
<keyword evidence="5" id="KW-0249">Electron transport</keyword>
<evidence type="ECO:0008006" key="15">
    <source>
        <dbReference type="Google" id="ProtNLM"/>
    </source>
</evidence>
<organism evidence="13 14">
    <name type="scientific">Candidatus Curtissbacteria bacterium RIFCSPHIGHO2_02_FULL_40_16b</name>
    <dbReference type="NCBI Taxonomy" id="1797714"/>
    <lineage>
        <taxon>Bacteria</taxon>
        <taxon>Candidatus Curtissiibacteriota</taxon>
    </lineage>
</organism>
<dbReference type="Pfam" id="PF02600">
    <property type="entry name" value="DsbB"/>
    <property type="match status" value="1"/>
</dbReference>
<dbReference type="HAMAP" id="MF_00287">
    <property type="entry name" value="BdbC"/>
    <property type="match status" value="1"/>
</dbReference>
<keyword evidence="3" id="KW-0813">Transport</keyword>
<keyword evidence="8 12" id="KW-0472">Membrane</keyword>
<evidence type="ECO:0000256" key="2">
    <source>
        <dbReference type="ARBA" id="ARBA00007602"/>
    </source>
</evidence>
<dbReference type="GO" id="GO:0015035">
    <property type="term" value="F:protein-disulfide reductase activity"/>
    <property type="evidence" value="ECO:0007669"/>
    <property type="project" value="InterPro"/>
</dbReference>
<keyword evidence="11" id="KW-0676">Redox-active center</keyword>
<protein>
    <recommendedName>
        <fullName evidence="15">2-oxoglutarate dehydrogenase</fullName>
    </recommendedName>
</protein>
<keyword evidence="4 12" id="KW-0812">Transmembrane</keyword>
<dbReference type="PANTHER" id="PTHR43469">
    <property type="entry name" value="DISULFIDE FORMATION PROTEIN-RELATED"/>
    <property type="match status" value="1"/>
</dbReference>
<evidence type="ECO:0000256" key="5">
    <source>
        <dbReference type="ARBA" id="ARBA00022982"/>
    </source>
</evidence>
<sequence length="144" mass="16364">MKNNYRLLSKYAIHIAFSIAWLSTLGSLYFSQILKLVPCELCWFQRILMYPLVILFTVALVRKDKNVAYYALPMSTIGAGIATYQYLLQMTPLKETTPFQCNLSTPCSEIQFSLLGFITIPFLSFAAFATISILMIILIKSKVK</sequence>
<dbReference type="AlphaFoldDB" id="A0A1F5G6Q8"/>
<dbReference type="EMBL" id="MFBD01000046">
    <property type="protein sequence ID" value="OGD87552.1"/>
    <property type="molecule type" value="Genomic_DNA"/>
</dbReference>
<evidence type="ECO:0000256" key="4">
    <source>
        <dbReference type="ARBA" id="ARBA00022692"/>
    </source>
</evidence>
<comment type="similarity">
    <text evidence="2">Belongs to the DsbB family. BdbC subfamily.</text>
</comment>
<comment type="caution">
    <text evidence="13">The sequence shown here is derived from an EMBL/GenBank/DDBJ whole genome shotgun (WGS) entry which is preliminary data.</text>
</comment>
<dbReference type="GO" id="GO:0006457">
    <property type="term" value="P:protein folding"/>
    <property type="evidence" value="ECO:0007669"/>
    <property type="project" value="InterPro"/>
</dbReference>
<evidence type="ECO:0000256" key="8">
    <source>
        <dbReference type="ARBA" id="ARBA00023136"/>
    </source>
</evidence>
<keyword evidence="9" id="KW-1015">Disulfide bond</keyword>
<evidence type="ECO:0000256" key="9">
    <source>
        <dbReference type="ARBA" id="ARBA00023157"/>
    </source>
</evidence>
<dbReference type="Gene3D" id="1.20.1550.10">
    <property type="entry name" value="DsbB-like"/>
    <property type="match status" value="1"/>
</dbReference>
<evidence type="ECO:0000256" key="1">
    <source>
        <dbReference type="ARBA" id="ARBA00004141"/>
    </source>
</evidence>
<feature type="transmembrane region" description="Helical" evidence="12">
    <location>
        <begin position="43"/>
        <end position="61"/>
    </location>
</feature>
<dbReference type="SUPFAM" id="SSF158442">
    <property type="entry name" value="DsbB-like"/>
    <property type="match status" value="1"/>
</dbReference>
<keyword evidence="7" id="KW-0560">Oxidoreductase</keyword>
<dbReference type="Proteomes" id="UP000177369">
    <property type="component" value="Unassembled WGS sequence"/>
</dbReference>
<evidence type="ECO:0000256" key="12">
    <source>
        <dbReference type="SAM" id="Phobius"/>
    </source>
</evidence>
<comment type="subcellular location">
    <subcellularLocation>
        <location evidence="1">Membrane</location>
        <topology evidence="1">Multi-pass membrane protein</topology>
    </subcellularLocation>
</comment>
<feature type="transmembrane region" description="Helical" evidence="12">
    <location>
        <begin position="12"/>
        <end position="31"/>
    </location>
</feature>
<evidence type="ECO:0000256" key="10">
    <source>
        <dbReference type="ARBA" id="ARBA00023186"/>
    </source>
</evidence>
<dbReference type="InterPro" id="IPR023380">
    <property type="entry name" value="DsbB-like_sf"/>
</dbReference>
<keyword evidence="10" id="KW-0143">Chaperone</keyword>
<evidence type="ECO:0000313" key="14">
    <source>
        <dbReference type="Proteomes" id="UP000177369"/>
    </source>
</evidence>
<name>A0A1F5G6Q8_9BACT</name>
<dbReference type="GO" id="GO:0016020">
    <property type="term" value="C:membrane"/>
    <property type="evidence" value="ECO:0007669"/>
    <property type="project" value="UniProtKB-SubCell"/>
</dbReference>
<dbReference type="PANTHER" id="PTHR43469:SF1">
    <property type="entry name" value="SPBETA PROPHAGE-DERIVED DISULFIDE BOND FORMATION PROTEIN B"/>
    <property type="match status" value="1"/>
</dbReference>
<accession>A0A1F5G6Q8</accession>
<evidence type="ECO:0000313" key="13">
    <source>
        <dbReference type="EMBL" id="OGD87552.1"/>
    </source>
</evidence>
<feature type="transmembrane region" description="Helical" evidence="12">
    <location>
        <begin position="68"/>
        <end position="87"/>
    </location>
</feature>
<evidence type="ECO:0000256" key="7">
    <source>
        <dbReference type="ARBA" id="ARBA00023002"/>
    </source>
</evidence>
<evidence type="ECO:0000256" key="11">
    <source>
        <dbReference type="ARBA" id="ARBA00023284"/>
    </source>
</evidence>
<dbReference type="InterPro" id="IPR003752">
    <property type="entry name" value="DiS_bond_form_DsbB/BdbC"/>
</dbReference>
<keyword evidence="6 12" id="KW-1133">Transmembrane helix</keyword>
<feature type="transmembrane region" description="Helical" evidence="12">
    <location>
        <begin position="112"/>
        <end position="139"/>
    </location>
</feature>
<dbReference type="NCBIfam" id="NF002849">
    <property type="entry name" value="PRK03113.1"/>
    <property type="match status" value="1"/>
</dbReference>
<proteinExistence type="inferred from homology"/>
<dbReference type="InterPro" id="IPR012187">
    <property type="entry name" value="Disulphide_bond_form_BdbC"/>
</dbReference>